<sequence>MELKFINDIPSPPQYLNMNIVLKYYNITNSSLVKEEEEFYDFVLCPCRSNERISFSYGNMDGIIIVLKHHEISKGSAKIGKFHNKNARKICYGNGRTFILRLSFTDTSKRPTFPLVDVNIRLSNETNIDYSPLFDIKMIGWQIGCPIHDPDSLIENPVFIFDDFLQIKIVDIFTDVSAIATYHVEDDHRMLIGKQSSFHVENLKTYLFGMYRQQCGKKLMRKKSQLFEYSHKEFLMESVFVREELLGINQSAIVNYSVSRKGGVSSHGFKAYSIFLDPQHRQIASPLPNNRIGHELGQIKAVPDDASLFRGCGVRGFP</sequence>
<dbReference type="AlphaFoldDB" id="A0A0C2J499"/>
<gene>
    <name evidence="1" type="ORF">RF11_06461</name>
</gene>
<keyword evidence="2" id="KW-1185">Reference proteome</keyword>
<dbReference type="EMBL" id="JWZT01001161">
    <property type="protein sequence ID" value="KII72629.1"/>
    <property type="molecule type" value="Genomic_DNA"/>
</dbReference>
<dbReference type="Proteomes" id="UP000031668">
    <property type="component" value="Unassembled WGS sequence"/>
</dbReference>
<name>A0A0C2J499_THEKT</name>
<comment type="caution">
    <text evidence="1">The sequence shown here is derived from an EMBL/GenBank/DDBJ whole genome shotgun (WGS) entry which is preliminary data.</text>
</comment>
<evidence type="ECO:0000313" key="2">
    <source>
        <dbReference type="Proteomes" id="UP000031668"/>
    </source>
</evidence>
<organism evidence="1 2">
    <name type="scientific">Thelohanellus kitauei</name>
    <name type="common">Myxosporean</name>
    <dbReference type="NCBI Taxonomy" id="669202"/>
    <lineage>
        <taxon>Eukaryota</taxon>
        <taxon>Metazoa</taxon>
        <taxon>Cnidaria</taxon>
        <taxon>Myxozoa</taxon>
        <taxon>Myxosporea</taxon>
        <taxon>Bivalvulida</taxon>
        <taxon>Platysporina</taxon>
        <taxon>Myxobolidae</taxon>
        <taxon>Thelohanellus</taxon>
    </lineage>
</organism>
<evidence type="ECO:0000313" key="1">
    <source>
        <dbReference type="EMBL" id="KII72629.1"/>
    </source>
</evidence>
<reference evidence="1 2" key="1">
    <citation type="journal article" date="2014" name="Genome Biol. Evol.">
        <title>The genome of the myxosporean Thelohanellus kitauei shows adaptations to nutrient acquisition within its fish host.</title>
        <authorList>
            <person name="Yang Y."/>
            <person name="Xiong J."/>
            <person name="Zhou Z."/>
            <person name="Huo F."/>
            <person name="Miao W."/>
            <person name="Ran C."/>
            <person name="Liu Y."/>
            <person name="Zhang J."/>
            <person name="Feng J."/>
            <person name="Wang M."/>
            <person name="Wang M."/>
            <person name="Wang L."/>
            <person name="Yao B."/>
        </authorList>
    </citation>
    <scope>NUCLEOTIDE SEQUENCE [LARGE SCALE GENOMIC DNA]</scope>
    <source>
        <strain evidence="1">Wuqing</strain>
    </source>
</reference>
<accession>A0A0C2J499</accession>
<proteinExistence type="predicted"/>
<protein>
    <submittedName>
        <fullName evidence="1">Uncharacterized protein</fullName>
    </submittedName>
</protein>